<organism evidence="2 3">
    <name type="scientific">Hydra vulgaris</name>
    <name type="common">Hydra</name>
    <name type="synonym">Hydra attenuata</name>
    <dbReference type="NCBI Taxonomy" id="6087"/>
    <lineage>
        <taxon>Eukaryota</taxon>
        <taxon>Metazoa</taxon>
        <taxon>Cnidaria</taxon>
        <taxon>Hydrozoa</taxon>
        <taxon>Hydroidolina</taxon>
        <taxon>Anthoathecata</taxon>
        <taxon>Aplanulata</taxon>
        <taxon>Hydridae</taxon>
        <taxon>Hydra</taxon>
    </lineage>
</organism>
<dbReference type="Gene3D" id="3.30.420.10">
    <property type="entry name" value="Ribonuclease H-like superfamily/Ribonuclease H"/>
    <property type="match status" value="1"/>
</dbReference>
<dbReference type="InterPro" id="IPR050863">
    <property type="entry name" value="CenT-Element_Derived"/>
</dbReference>
<dbReference type="PANTHER" id="PTHR19303">
    <property type="entry name" value="TRANSPOSON"/>
    <property type="match status" value="1"/>
</dbReference>
<protein>
    <submittedName>
        <fullName evidence="3">Uncharacterized protein LOC136091905</fullName>
    </submittedName>
</protein>
<sequence>MAPIFCRMWVSMAGLSDFNLQNPTWIVEFIIDLKMVRNRIKKTNKVAIPSETMKVAVNKVLDGTQLNVVARQFNIDRMTLKRYCRKKRLNPNKLSSLTTTIDKFLHQKMKKVYQICPSSWIKNKIAGIDWLQGFMKRQPELSLRTPEATSFARSTAFNKHTVREFFQNLKTVRNRYKYNPNCIYNVDETGLTTVQKPVKVLAGRGSKQVGRITSAERGTLVTACCASNAIGNSIPPLFIFPRVKFHDYMIKEGPPGCVGFANPSGWMNSEVFIEWIKHFVKYSNCSQESPVLLLLDSHESHISVKGLELAIQHGITMISFPPHCSHKLQPLDRTVFGPLKRFYNFACDNWMVSNPRPMTIYDIVSIVREPYTKAFSPSNIQAGLRVAGIEPFNSEIFKDDEYLPSSVTDRAVPDTVTITPVNNMESEMIPARVNHIESEITIVNIETSILNKASTSVASIISPEVLKPYPKASARKKNVKSRQLKTRILTDTPVRNEIRLSKEMKILKQTKNQQKVSTKDKKETKSKMENSLLNEQVKTQFEINEEKGKCKMCKKFYQGKLSNLKDHLLQKHKEKADEIELVEAAPATRH</sequence>
<keyword evidence="2" id="KW-1185">Reference proteome</keyword>
<dbReference type="Proteomes" id="UP001652625">
    <property type="component" value="Chromosome 15"/>
</dbReference>
<dbReference type="GeneID" id="136091905"/>
<dbReference type="InterPro" id="IPR004875">
    <property type="entry name" value="DDE_SF_endonuclease_dom"/>
</dbReference>
<reference evidence="3" key="1">
    <citation type="submission" date="2025-08" db="UniProtKB">
        <authorList>
            <consortium name="RefSeq"/>
        </authorList>
    </citation>
    <scope>IDENTIFICATION</scope>
</reference>
<evidence type="ECO:0000313" key="2">
    <source>
        <dbReference type="Proteomes" id="UP001652625"/>
    </source>
</evidence>
<feature type="domain" description="DDE-1" evidence="1">
    <location>
        <begin position="220"/>
        <end position="380"/>
    </location>
</feature>
<dbReference type="RefSeq" id="XP_065675693.1">
    <property type="nucleotide sequence ID" value="XM_065819621.1"/>
</dbReference>
<dbReference type="PANTHER" id="PTHR19303:SF71">
    <property type="entry name" value="ZINC FINGER PHD-TYPE DOMAIN-CONTAINING PROTEIN"/>
    <property type="match status" value="1"/>
</dbReference>
<dbReference type="Pfam" id="PF03184">
    <property type="entry name" value="DDE_1"/>
    <property type="match status" value="1"/>
</dbReference>
<evidence type="ECO:0000259" key="1">
    <source>
        <dbReference type="Pfam" id="PF03184"/>
    </source>
</evidence>
<accession>A0ABM4DMB7</accession>
<dbReference type="InterPro" id="IPR036397">
    <property type="entry name" value="RNaseH_sf"/>
</dbReference>
<gene>
    <name evidence="3" type="primary">LOC136091905</name>
</gene>
<evidence type="ECO:0000313" key="3">
    <source>
        <dbReference type="RefSeq" id="XP_065675693.1"/>
    </source>
</evidence>
<proteinExistence type="predicted"/>
<name>A0ABM4DMB7_HYDVU</name>